<dbReference type="GO" id="GO:0016829">
    <property type="term" value="F:lyase activity"/>
    <property type="evidence" value="ECO:0007669"/>
    <property type="project" value="UniProtKB-KW"/>
</dbReference>
<dbReference type="RefSeq" id="WP_141958037.1">
    <property type="nucleotide sequence ID" value="NZ_VFOZ01000001.1"/>
</dbReference>
<dbReference type="SMART" id="SM00382">
    <property type="entry name" value="AAA"/>
    <property type="match status" value="1"/>
</dbReference>
<accession>A0A543CQE2</accession>
<dbReference type="InterPro" id="IPR027417">
    <property type="entry name" value="P-loop_NTPase"/>
</dbReference>
<dbReference type="InterPro" id="IPR011050">
    <property type="entry name" value="Pectin_lyase_fold/virulence"/>
</dbReference>
<evidence type="ECO:0000256" key="3">
    <source>
        <dbReference type="ARBA" id="ARBA00022840"/>
    </source>
</evidence>
<keyword evidence="7" id="KW-1185">Reference proteome</keyword>
<dbReference type="PANTHER" id="PTHR43392:SF2">
    <property type="entry name" value="AAA-TYPE ATPASE FAMILY PROTEIN _ ANKYRIN REPEAT FAMILY PROTEIN"/>
    <property type="match status" value="1"/>
</dbReference>
<keyword evidence="6" id="KW-0456">Lyase</keyword>
<dbReference type="SUPFAM" id="SSF51126">
    <property type="entry name" value="Pectin lyase-like"/>
    <property type="match status" value="2"/>
</dbReference>
<reference evidence="6 7" key="1">
    <citation type="submission" date="2019-06" db="EMBL/GenBank/DDBJ databases">
        <title>Sequencing the genomes of 1000 actinobacteria strains.</title>
        <authorList>
            <person name="Klenk H.-P."/>
        </authorList>
    </citation>
    <scope>NUCLEOTIDE SEQUENCE [LARGE SCALE GENOMIC DNA]</scope>
    <source>
        <strain evidence="6 7">DSM 102200</strain>
    </source>
</reference>
<dbReference type="OrthoDB" id="9806903at2"/>
<dbReference type="Gene3D" id="1.10.8.60">
    <property type="match status" value="1"/>
</dbReference>
<dbReference type="InterPro" id="IPR003959">
    <property type="entry name" value="ATPase_AAA_core"/>
</dbReference>
<dbReference type="SMART" id="SM00710">
    <property type="entry name" value="PbH1"/>
    <property type="match status" value="10"/>
</dbReference>
<comment type="similarity">
    <text evidence="1">Belongs to the CbxX/CfxQ family.</text>
</comment>
<dbReference type="GO" id="GO:0016887">
    <property type="term" value="F:ATP hydrolysis activity"/>
    <property type="evidence" value="ECO:0007669"/>
    <property type="project" value="InterPro"/>
</dbReference>
<evidence type="ECO:0000256" key="1">
    <source>
        <dbReference type="ARBA" id="ARBA00010378"/>
    </source>
</evidence>
<dbReference type="InterPro" id="IPR041627">
    <property type="entry name" value="AAA_lid_6"/>
</dbReference>
<evidence type="ECO:0000313" key="7">
    <source>
        <dbReference type="Proteomes" id="UP000316096"/>
    </source>
</evidence>
<dbReference type="Pfam" id="PF00004">
    <property type="entry name" value="AAA"/>
    <property type="match status" value="1"/>
</dbReference>
<comment type="caution">
    <text evidence="6">The sequence shown here is derived from an EMBL/GenBank/DDBJ whole genome shotgun (WGS) entry which is preliminary data.</text>
</comment>
<sequence>MLLRLPYLALSSVFTLMRLLPMSDTDKDTGGPKDLPTIRNLRETYPDRPYSWSACLHSGAETVLGGFVHDGCVDMSSGEQGGRIVGGAAEQASDGVCTLSVEAPDSGRPGEFASIGEAVTAGLARARAVRVVIGPGTYREAVTLRGQVELVSAGDGPVELVWTSGTALQVFGSVRVTGITIAGPAIKNMSTVELSEGTLVLDHVELRREADQASGGLESDDGEILNLAWAKSRTSMALQFCRVDGARVAYSAGATGVIERCVFTRATDAQIFVVDGANVQVRDTTVTAPSKNGVWISNATAILERCTFEDCGWNAVRGALQSEVTVSDSTFRGGRYPAVASTDRSNVTVVGCTITGDAVVTKQGGQLTLRRSTVNRPAMSGAYVTTMGMVTIEDCSISQAGSTGITIEPTGTVVATNTRVEGAKTGVEVNGGRGTLTGLTITDVVEAGVNIAQGGQVEVVGGTVQRCATGINAENDDSHVLVRGMTILDAQVAAVAVDSGARLTVEESTVERSVVGLAASGSGKLTVRGCTVTETARSGVLMSGEARLDARRLAVRSSGGAGLQAKDTVRVEVLDSEFVDGTAEGVRIDAGCTGRLVRCRIAGNADEPVLRGRQVRIEDPVEGTPEQRRLPAGAGAEDVPPFVADRVRSAPVTMPDNMEELDGLAELNQLIGLEPVKEQVRTQINLVRNAKQREAVGLPVPPISRHLVFSGPVGTGKTTVARLYGRLLAALGALATGEVIEVGRSDLVGQYLGATALKTRAVVESALGGVLFIDEAYTLSRTFGTNSDLGLEAIDELVRLMENHRDDLVVIVTGYTREMTEFLDINPGLRSRFSRTIEFPAYDADELAQIIQLQAKNHHYRWSDDALAKITQRFHRAQDADTLGNARDARTLFEQTIERQAARLANHPGPTPDQLTELTVTDLPEPF</sequence>
<dbReference type="InterPro" id="IPR012334">
    <property type="entry name" value="Pectin_lyas_fold"/>
</dbReference>
<proteinExistence type="inferred from homology"/>
<protein>
    <submittedName>
        <fullName evidence="6">Parallel beta helix pectate lyase-like protein</fullName>
    </submittedName>
</protein>
<dbReference type="PRINTS" id="PR00819">
    <property type="entry name" value="CBXCFQXSUPER"/>
</dbReference>
<dbReference type="Gene3D" id="2.160.20.10">
    <property type="entry name" value="Single-stranded right-handed beta-helix, Pectin lyase-like"/>
    <property type="match status" value="2"/>
</dbReference>
<dbReference type="InterPro" id="IPR050773">
    <property type="entry name" value="CbxX/CfxQ_RuBisCO_ESX"/>
</dbReference>
<evidence type="ECO:0000313" key="6">
    <source>
        <dbReference type="EMBL" id="TQL99324.1"/>
    </source>
</evidence>
<dbReference type="AlphaFoldDB" id="A0A543CQE2"/>
<evidence type="ECO:0000256" key="2">
    <source>
        <dbReference type="ARBA" id="ARBA00022741"/>
    </source>
</evidence>
<feature type="region of interest" description="Disordered" evidence="4">
    <location>
        <begin position="905"/>
        <end position="927"/>
    </location>
</feature>
<gene>
    <name evidence="6" type="ORF">FB559_4995</name>
</gene>
<dbReference type="InterPro" id="IPR003593">
    <property type="entry name" value="AAA+_ATPase"/>
</dbReference>
<dbReference type="PANTHER" id="PTHR43392">
    <property type="entry name" value="AAA-TYPE ATPASE FAMILY PROTEIN / ANKYRIN REPEAT FAMILY PROTEIN"/>
    <property type="match status" value="1"/>
</dbReference>
<dbReference type="Pfam" id="PF13229">
    <property type="entry name" value="Beta_helix"/>
    <property type="match status" value="1"/>
</dbReference>
<dbReference type="SUPFAM" id="SSF52540">
    <property type="entry name" value="P-loop containing nucleoside triphosphate hydrolases"/>
    <property type="match status" value="1"/>
</dbReference>
<dbReference type="InterPro" id="IPR039448">
    <property type="entry name" value="Beta_helix"/>
</dbReference>
<keyword evidence="3" id="KW-0067">ATP-binding</keyword>
<dbReference type="EMBL" id="VFOZ01000001">
    <property type="protein sequence ID" value="TQL99324.1"/>
    <property type="molecule type" value="Genomic_DNA"/>
</dbReference>
<dbReference type="InterPro" id="IPR006626">
    <property type="entry name" value="PbH1"/>
</dbReference>
<evidence type="ECO:0000256" key="4">
    <source>
        <dbReference type="SAM" id="MobiDB-lite"/>
    </source>
</evidence>
<dbReference type="Proteomes" id="UP000316096">
    <property type="component" value="Unassembled WGS sequence"/>
</dbReference>
<organism evidence="6 7">
    <name type="scientific">Actinoallomurus bryophytorum</name>
    <dbReference type="NCBI Taxonomy" id="1490222"/>
    <lineage>
        <taxon>Bacteria</taxon>
        <taxon>Bacillati</taxon>
        <taxon>Actinomycetota</taxon>
        <taxon>Actinomycetes</taxon>
        <taxon>Streptosporangiales</taxon>
        <taxon>Thermomonosporaceae</taxon>
        <taxon>Actinoallomurus</taxon>
    </lineage>
</organism>
<evidence type="ECO:0000259" key="5">
    <source>
        <dbReference type="SMART" id="SM00382"/>
    </source>
</evidence>
<dbReference type="FunFam" id="3.40.50.300:FF:000216">
    <property type="entry name" value="Type VII secretion ATPase EccA"/>
    <property type="match status" value="1"/>
</dbReference>
<keyword evidence="2" id="KW-0547">Nucleotide-binding</keyword>
<dbReference type="InterPro" id="IPR000641">
    <property type="entry name" value="CbxX/CfxQ"/>
</dbReference>
<name>A0A543CQE2_9ACTN</name>
<dbReference type="CDD" id="cd00009">
    <property type="entry name" value="AAA"/>
    <property type="match status" value="1"/>
</dbReference>
<dbReference type="Pfam" id="PF17866">
    <property type="entry name" value="AAA_lid_6"/>
    <property type="match status" value="1"/>
</dbReference>
<feature type="domain" description="AAA+ ATPase" evidence="5">
    <location>
        <begin position="703"/>
        <end position="843"/>
    </location>
</feature>
<dbReference type="Gene3D" id="3.40.50.300">
    <property type="entry name" value="P-loop containing nucleotide triphosphate hydrolases"/>
    <property type="match status" value="1"/>
</dbReference>
<dbReference type="GO" id="GO:0005524">
    <property type="term" value="F:ATP binding"/>
    <property type="evidence" value="ECO:0007669"/>
    <property type="project" value="UniProtKB-KW"/>
</dbReference>